<evidence type="ECO:0000313" key="2">
    <source>
        <dbReference type="EMBL" id="KNC30040.1"/>
    </source>
</evidence>
<dbReference type="Proteomes" id="UP000037069">
    <property type="component" value="Unassembled WGS sequence"/>
</dbReference>
<feature type="compositionally biased region" description="Low complexity" evidence="1">
    <location>
        <begin position="345"/>
        <end position="379"/>
    </location>
</feature>
<comment type="caution">
    <text evidence="2">The sequence shown here is derived from an EMBL/GenBank/DDBJ whole genome shotgun (WGS) entry which is preliminary data.</text>
</comment>
<feature type="region of interest" description="Disordered" evidence="1">
    <location>
        <begin position="83"/>
        <end position="102"/>
    </location>
</feature>
<evidence type="ECO:0000313" key="3">
    <source>
        <dbReference type="Proteomes" id="UP000037069"/>
    </source>
</evidence>
<feature type="region of interest" description="Disordered" evidence="1">
    <location>
        <begin position="325"/>
        <end position="379"/>
    </location>
</feature>
<dbReference type="EMBL" id="JRES01000585">
    <property type="protein sequence ID" value="KNC30040.1"/>
    <property type="molecule type" value="Genomic_DNA"/>
</dbReference>
<feature type="non-terminal residue" evidence="2">
    <location>
        <position position="552"/>
    </location>
</feature>
<proteinExistence type="predicted"/>
<organism evidence="2 3">
    <name type="scientific">Lucilia cuprina</name>
    <name type="common">Green bottle fly</name>
    <name type="synonym">Australian sheep blowfly</name>
    <dbReference type="NCBI Taxonomy" id="7375"/>
    <lineage>
        <taxon>Eukaryota</taxon>
        <taxon>Metazoa</taxon>
        <taxon>Ecdysozoa</taxon>
        <taxon>Arthropoda</taxon>
        <taxon>Hexapoda</taxon>
        <taxon>Insecta</taxon>
        <taxon>Pterygota</taxon>
        <taxon>Neoptera</taxon>
        <taxon>Endopterygota</taxon>
        <taxon>Diptera</taxon>
        <taxon>Brachycera</taxon>
        <taxon>Muscomorpha</taxon>
        <taxon>Oestroidea</taxon>
        <taxon>Calliphoridae</taxon>
        <taxon>Luciliinae</taxon>
        <taxon>Lucilia</taxon>
    </lineage>
</organism>
<accession>A0A0L0CCR2</accession>
<feature type="non-terminal residue" evidence="2">
    <location>
        <position position="1"/>
    </location>
</feature>
<keyword evidence="3" id="KW-1185">Reference proteome</keyword>
<reference evidence="2 3" key="1">
    <citation type="journal article" date="2015" name="Nat. Commun.">
        <title>Lucilia cuprina genome unlocks parasitic fly biology to underpin future interventions.</title>
        <authorList>
            <person name="Anstead C.A."/>
            <person name="Korhonen P.K."/>
            <person name="Young N.D."/>
            <person name="Hall R.S."/>
            <person name="Jex A.R."/>
            <person name="Murali S.C."/>
            <person name="Hughes D.S."/>
            <person name="Lee S.F."/>
            <person name="Perry T."/>
            <person name="Stroehlein A.J."/>
            <person name="Ansell B.R."/>
            <person name="Breugelmans B."/>
            <person name="Hofmann A."/>
            <person name="Qu J."/>
            <person name="Dugan S."/>
            <person name="Lee S.L."/>
            <person name="Chao H."/>
            <person name="Dinh H."/>
            <person name="Han Y."/>
            <person name="Doddapaneni H.V."/>
            <person name="Worley K.C."/>
            <person name="Muzny D.M."/>
            <person name="Ioannidis P."/>
            <person name="Waterhouse R.M."/>
            <person name="Zdobnov E.M."/>
            <person name="James P.J."/>
            <person name="Bagnall N.H."/>
            <person name="Kotze A.C."/>
            <person name="Gibbs R.A."/>
            <person name="Richards S."/>
            <person name="Batterham P."/>
            <person name="Gasser R.B."/>
        </authorList>
    </citation>
    <scope>NUCLEOTIDE SEQUENCE [LARGE SCALE GENOMIC DNA]</scope>
    <source>
        <strain evidence="2 3">LS</strain>
        <tissue evidence="2">Full body</tissue>
    </source>
</reference>
<feature type="region of interest" description="Disordered" evidence="1">
    <location>
        <begin position="507"/>
        <end position="552"/>
    </location>
</feature>
<name>A0A0L0CCR2_LUCCU</name>
<feature type="region of interest" description="Disordered" evidence="1">
    <location>
        <begin position="1"/>
        <end position="28"/>
    </location>
</feature>
<sequence>EDGADVAPASLGSSVRLDDVESRGVEHLDQSACGPAVRANDGMIERLDLGAVEVAEQHSAAGPQYARELEQRDADPRRLVMNRREPGKDAAEGVVGDGDDPEVLVDVHPVPVADVSDERFGRLPDDAVRPLLREKLLVTELVAGVVDPLSLDLRDRLPGGLDPDPEHLSGGGVREFVEVQFDRCARCRFSADLRGHHDVPASPERSTDDRISEVSRWLSCRDLDYATPRPCASLGEVPPCAGAVERRRLTDNDHGVGPVAVSRDGVVEGQDDGLDAGGQITEARRACGCGSKTSDPAERTRPGEAAEGVLRYLWEVFEVTAERGERLAEPLSPVSPTSRRPFSVRSDSLRASCSASSSRETSRAPSRPTSEAARSRSLNASSAFSSGLMMPLRTPSSNPRVSAAMPISWTEAIIVLSVRGALGADGRAGEAGADGVDAVADEGAEFGGQLALAGAVAVGGEERVALVGVGDREPAYDAGVAHGELHAAAEGVEPVVFVVQCDDRRVAGESDGGSAEHDRFGAGEVRAGELAEREQQPFDLAGPCDAGEQARF</sequence>
<dbReference type="AlphaFoldDB" id="A0A0L0CCR2"/>
<feature type="compositionally biased region" description="Basic and acidic residues" evidence="1">
    <location>
        <begin position="16"/>
        <end position="28"/>
    </location>
</feature>
<feature type="compositionally biased region" description="Basic and acidic residues" evidence="1">
    <location>
        <begin position="507"/>
        <end position="536"/>
    </location>
</feature>
<evidence type="ECO:0000256" key="1">
    <source>
        <dbReference type="SAM" id="MobiDB-lite"/>
    </source>
</evidence>
<protein>
    <submittedName>
        <fullName evidence="2">Uncharacterized protein</fullName>
    </submittedName>
</protein>
<gene>
    <name evidence="2" type="ORF">FF38_01807</name>
</gene>